<dbReference type="PROSITE" id="PS50994">
    <property type="entry name" value="INTEGRASE"/>
    <property type="match status" value="1"/>
</dbReference>
<keyword evidence="1" id="KW-0479">Metal-binding</keyword>
<keyword evidence="6" id="KW-1185">Reference proteome</keyword>
<dbReference type="GO" id="GO:0004523">
    <property type="term" value="F:RNA-DNA hybrid ribonuclease activity"/>
    <property type="evidence" value="ECO:0007669"/>
    <property type="project" value="InterPro"/>
</dbReference>
<reference evidence="5 6" key="1">
    <citation type="submission" date="2015-01" db="EMBL/GenBank/DDBJ databases">
        <title>Evolution of Trichinella species and genotypes.</title>
        <authorList>
            <person name="Korhonen P.K."/>
            <person name="Edoardo P."/>
            <person name="Giuseppe L.R."/>
            <person name="Gasser R.B."/>
        </authorList>
    </citation>
    <scope>NUCLEOTIDE SEQUENCE [LARGE SCALE GENOMIC DNA]</scope>
    <source>
        <strain evidence="5">ISS37</strain>
    </source>
</reference>
<proteinExistence type="predicted"/>
<dbReference type="Gene3D" id="3.30.70.270">
    <property type="match status" value="1"/>
</dbReference>
<dbReference type="Gene3D" id="3.10.10.10">
    <property type="entry name" value="HIV Type 1 Reverse Transcriptase, subunit A, domain 1"/>
    <property type="match status" value="1"/>
</dbReference>
<evidence type="ECO:0000313" key="6">
    <source>
        <dbReference type="Proteomes" id="UP000054630"/>
    </source>
</evidence>
<dbReference type="Pfam" id="PF00078">
    <property type="entry name" value="RVT_1"/>
    <property type="match status" value="1"/>
</dbReference>
<dbReference type="InterPro" id="IPR050951">
    <property type="entry name" value="Retrovirus_Pol_polyprotein"/>
</dbReference>
<dbReference type="InterPro" id="IPR036397">
    <property type="entry name" value="RNaseH_sf"/>
</dbReference>
<dbReference type="Pfam" id="PF00665">
    <property type="entry name" value="rve"/>
    <property type="match status" value="1"/>
</dbReference>
<evidence type="ECO:0000259" key="4">
    <source>
        <dbReference type="PROSITE" id="PS50994"/>
    </source>
</evidence>
<sequence>MQHIFLCCDGPIWDDARLRHGDVTGVLELECRPSTVGGSFGVRVTRIFGVGLNGLVLCASIAAMGSGNGVDKSLDLRLIPEFDGSPQQSVVEWLGKLELVCKLRDISDVASVIPLRLTGGAFAVYLQLNAQERSSVDKVKEALLAAFAADPFVAYDQFVSRKLGPDESPDVFLAELRRLATLFGGVSEKALACAFVAGLPENVRQLLRAGSRMEDLGLSQILTRARAIITDERPVDAPNTCLSARGPGVRSPTAPPVQRCFECGGPNHFARDCLARRQGGDPGKRARDRGISASLLSPRPLSEALPAVRMNVGGIRRRVLVDTGCSVCVAHTSCCRNWRKEDIAITTMCGRAMGCEGTGVVQLRPHGKGPIEVEVIVVRSKPLGYDLILGMNGIAALGGVTVSGGRCVRFGLDDPGVCAAAEARISIREKDFTATYCPSTRSWTAAWKWSDAGEPGVLRNTVEEYPPANVARGAYEDELRKWIKDGWLVPYDESEHGPPKGLLPLMAVIQRNKKKVRPVMDFRELNAHIESHTADADVCSQKLREWRRQGVSVALIDLKKAYLQIRIDKSLWPYQTVVFKGKRYCLTRLGFGLNVAPLVMKAVLNCVLSRDPDVRKGTSAYIDDILVNESVVAVDRVKRHLAHYGLTCKTHERAADGARLLGLKVWGERGKLMWRRDNDVGGVPDVLTRRSVFSYCGKLVSHFPVCGWLRIAAAYIKRKANDATTSWDEVIDGDELRELIQETALAVKKHASSLAIGVALEVGGSIVEDAAWLRPDDAQHINMAELDAVIKGLNLALSWQMRKIRLMTDSATVHRWVSDGLSGKARLKTKASGEMLIRRRVGMILSLVEEFGLELEVDLVKSACNKADELTRVPRRWLKPPAAGPALVCAATADQSVERMIADVHHAMGHPGIRRTLYFARRTDPTVSKRQVRGVINGCEPCKSLDPAPRKWKRGSLEVEEVWQRVGMDITHVRGRPYLTLIDCGPSRFAVWRRLRVQCSANVTEQLEAVFYERGAPEELLTDNDTAFRGRIFTEFVARWGVRVRYRCAYAPSGNGIAERCHRSVKVIAARKNCSVEEAVYLYNVTPRDGRNPWTAPANVVHAYAVRVRGVDRATEEPKEKNGRFAVGDSVWVRPPGARCDTRHQKGTVTGVVSDQAVEVDGMPRHVRDLRRRTPSVSAASDFSEQTAGEEEEMIIHLRPRDAADVDQSAEPAPEPPSAGPRRSTRIRRPTARQLRHGDVTGVLELECRPSTVGGSFGVRVTRIFGVGLNGLSCTSKTFPGNLAPNFDFILAKH</sequence>
<evidence type="ECO:0000256" key="2">
    <source>
        <dbReference type="SAM" id="MobiDB-lite"/>
    </source>
</evidence>
<dbReference type="GO" id="GO:0003676">
    <property type="term" value="F:nucleic acid binding"/>
    <property type="evidence" value="ECO:0007669"/>
    <property type="project" value="InterPro"/>
</dbReference>
<keyword evidence="1" id="KW-0862">Zinc</keyword>
<dbReference type="SUPFAM" id="SSF56672">
    <property type="entry name" value="DNA/RNA polymerases"/>
    <property type="match status" value="1"/>
</dbReference>
<dbReference type="PANTHER" id="PTHR37984">
    <property type="entry name" value="PROTEIN CBG26694"/>
    <property type="match status" value="1"/>
</dbReference>
<feature type="compositionally biased region" description="Basic residues" evidence="2">
    <location>
        <begin position="1223"/>
        <end position="1235"/>
    </location>
</feature>
<dbReference type="PANTHER" id="PTHR37984:SF5">
    <property type="entry name" value="PROTEIN NYNRIN-LIKE"/>
    <property type="match status" value="1"/>
</dbReference>
<dbReference type="GO" id="GO:0008270">
    <property type="term" value="F:zinc ion binding"/>
    <property type="evidence" value="ECO:0007669"/>
    <property type="project" value="UniProtKB-KW"/>
</dbReference>
<dbReference type="InterPro" id="IPR055475">
    <property type="entry name" value="DUF7047"/>
</dbReference>
<dbReference type="InterPro" id="IPR043502">
    <property type="entry name" value="DNA/RNA_pol_sf"/>
</dbReference>
<protein>
    <submittedName>
        <fullName evidence="5">Gag-Pro-Pol polyprotein</fullName>
    </submittedName>
</protein>
<feature type="domain" description="CCHC-type" evidence="3">
    <location>
        <begin position="259"/>
        <end position="273"/>
    </location>
</feature>
<dbReference type="Pfam" id="PF13456">
    <property type="entry name" value="RVT_3"/>
    <property type="match status" value="1"/>
</dbReference>
<dbReference type="InterPro" id="IPR002156">
    <property type="entry name" value="RNaseH_domain"/>
</dbReference>
<dbReference type="InterPro" id="IPR001878">
    <property type="entry name" value="Znf_CCHC"/>
</dbReference>
<evidence type="ECO:0000256" key="1">
    <source>
        <dbReference type="PROSITE-ProRule" id="PRU00047"/>
    </source>
</evidence>
<dbReference type="Pfam" id="PF23088">
    <property type="entry name" value="DUF7047"/>
    <property type="match status" value="1"/>
</dbReference>
<gene>
    <name evidence="5" type="ORF">T07_8919</name>
</gene>
<feature type="region of interest" description="Disordered" evidence="2">
    <location>
        <begin position="1170"/>
        <end position="1191"/>
    </location>
</feature>
<feature type="region of interest" description="Disordered" evidence="2">
    <location>
        <begin position="1204"/>
        <end position="1236"/>
    </location>
</feature>
<feature type="domain" description="Integrase catalytic" evidence="4">
    <location>
        <begin position="945"/>
        <end position="1066"/>
    </location>
</feature>
<dbReference type="STRING" id="6336.A0A0V0SES0"/>
<name>A0A0V0SES0_9BILA</name>
<dbReference type="GO" id="GO:0042575">
    <property type="term" value="C:DNA polymerase complex"/>
    <property type="evidence" value="ECO:0007669"/>
    <property type="project" value="UniProtKB-ARBA"/>
</dbReference>
<keyword evidence="1" id="KW-0863">Zinc-finger</keyword>
<dbReference type="SMART" id="SM00343">
    <property type="entry name" value="ZnF_C2HC"/>
    <property type="match status" value="1"/>
</dbReference>
<dbReference type="OrthoDB" id="5918296at2759"/>
<dbReference type="InterPro" id="IPR001584">
    <property type="entry name" value="Integrase_cat-core"/>
</dbReference>
<dbReference type="GO" id="GO:0015074">
    <property type="term" value="P:DNA integration"/>
    <property type="evidence" value="ECO:0007669"/>
    <property type="project" value="InterPro"/>
</dbReference>
<evidence type="ECO:0000313" key="5">
    <source>
        <dbReference type="EMBL" id="KRX25311.1"/>
    </source>
</evidence>
<dbReference type="InterPro" id="IPR043128">
    <property type="entry name" value="Rev_trsase/Diguanyl_cyclase"/>
</dbReference>
<dbReference type="Gene3D" id="3.30.420.10">
    <property type="entry name" value="Ribonuclease H-like superfamily/Ribonuclease H"/>
    <property type="match status" value="2"/>
</dbReference>
<dbReference type="CDD" id="cd00303">
    <property type="entry name" value="retropepsin_like"/>
    <property type="match status" value="1"/>
</dbReference>
<dbReference type="Proteomes" id="UP000054630">
    <property type="component" value="Unassembled WGS sequence"/>
</dbReference>
<dbReference type="InterPro" id="IPR000477">
    <property type="entry name" value="RT_dom"/>
</dbReference>
<dbReference type="PROSITE" id="PS50158">
    <property type="entry name" value="ZF_CCHC"/>
    <property type="match status" value="1"/>
</dbReference>
<comment type="caution">
    <text evidence="5">The sequence shown here is derived from an EMBL/GenBank/DDBJ whole genome shotgun (WGS) entry which is preliminary data.</text>
</comment>
<feature type="compositionally biased region" description="Polar residues" evidence="2">
    <location>
        <begin position="1175"/>
        <end position="1187"/>
    </location>
</feature>
<dbReference type="InterPro" id="IPR012337">
    <property type="entry name" value="RNaseH-like_sf"/>
</dbReference>
<organism evidence="5 6">
    <name type="scientific">Trichinella nelsoni</name>
    <dbReference type="NCBI Taxonomy" id="6336"/>
    <lineage>
        <taxon>Eukaryota</taxon>
        <taxon>Metazoa</taxon>
        <taxon>Ecdysozoa</taxon>
        <taxon>Nematoda</taxon>
        <taxon>Enoplea</taxon>
        <taxon>Dorylaimia</taxon>
        <taxon>Trichinellida</taxon>
        <taxon>Trichinellidae</taxon>
        <taxon>Trichinella</taxon>
    </lineage>
</organism>
<dbReference type="SUPFAM" id="SSF53098">
    <property type="entry name" value="Ribonuclease H-like"/>
    <property type="match status" value="1"/>
</dbReference>
<accession>A0A0V0SES0</accession>
<evidence type="ECO:0000259" key="3">
    <source>
        <dbReference type="PROSITE" id="PS50158"/>
    </source>
</evidence>
<dbReference type="EMBL" id="JYDL01000012">
    <property type="protein sequence ID" value="KRX25311.1"/>
    <property type="molecule type" value="Genomic_DNA"/>
</dbReference>